<evidence type="ECO:0000256" key="1">
    <source>
        <dbReference type="SAM" id="SignalP"/>
    </source>
</evidence>
<feature type="chain" id="PRO_5046936282" description="Adhesin domain-containing protein" evidence="1">
    <location>
        <begin position="26"/>
        <end position="212"/>
    </location>
</feature>
<accession>A0ABS2LTJ8</accession>
<name>A0ABS2LTJ8_9ACTN</name>
<sequence>MSPRRPRTSLVLAAVLAATTLAACGQNTTTTTTSHEIASPMTSLQVTSGGGDITLVPTGGALRIIETATYTGRVPQGTPQVHDGAVTVTTSGCGGQHGACGISYRVEIPAGLTVRLASGGGAIDAQGNVENLDVRSGGGSATLRLSAPPRQVDVDSAGGQTTMELPAGPYAVTTNTGGGLLTTAIDTDPAAVRRVTVTTGGGDLAITRLKAA</sequence>
<keyword evidence="1" id="KW-0732">Signal</keyword>
<feature type="signal peptide" evidence="1">
    <location>
        <begin position="1"/>
        <end position="25"/>
    </location>
</feature>
<dbReference type="PROSITE" id="PS51257">
    <property type="entry name" value="PROKAR_LIPOPROTEIN"/>
    <property type="match status" value="1"/>
</dbReference>
<dbReference type="RefSeq" id="WP_204942551.1">
    <property type="nucleotide sequence ID" value="NZ_JAFBBP010000001.1"/>
</dbReference>
<keyword evidence="3" id="KW-1185">Reference proteome</keyword>
<comment type="caution">
    <text evidence="2">The sequence shown here is derived from an EMBL/GenBank/DDBJ whole genome shotgun (WGS) entry which is preliminary data.</text>
</comment>
<dbReference type="EMBL" id="JAFBBP010000001">
    <property type="protein sequence ID" value="MBM7491493.1"/>
    <property type="molecule type" value="Genomic_DNA"/>
</dbReference>
<evidence type="ECO:0008006" key="4">
    <source>
        <dbReference type="Google" id="ProtNLM"/>
    </source>
</evidence>
<evidence type="ECO:0000313" key="2">
    <source>
        <dbReference type="EMBL" id="MBM7491493.1"/>
    </source>
</evidence>
<protein>
    <recommendedName>
        <fullName evidence="4">Adhesin domain-containing protein</fullName>
    </recommendedName>
</protein>
<proteinExistence type="predicted"/>
<dbReference type="Proteomes" id="UP000764837">
    <property type="component" value="Unassembled WGS sequence"/>
</dbReference>
<organism evidence="2 3">
    <name type="scientific">Micromonospora luteifusca</name>
    <dbReference type="NCBI Taxonomy" id="709860"/>
    <lineage>
        <taxon>Bacteria</taxon>
        <taxon>Bacillati</taxon>
        <taxon>Actinomycetota</taxon>
        <taxon>Actinomycetes</taxon>
        <taxon>Micromonosporales</taxon>
        <taxon>Micromonosporaceae</taxon>
        <taxon>Micromonospora</taxon>
    </lineage>
</organism>
<reference evidence="2 3" key="1">
    <citation type="submission" date="2021-01" db="EMBL/GenBank/DDBJ databases">
        <title>Sequencing the genomes of 1000 actinobacteria strains.</title>
        <authorList>
            <person name="Klenk H.-P."/>
        </authorList>
    </citation>
    <scope>NUCLEOTIDE SEQUENCE [LARGE SCALE GENOMIC DNA]</scope>
    <source>
        <strain evidence="2 3">DSM 100204</strain>
    </source>
</reference>
<evidence type="ECO:0000313" key="3">
    <source>
        <dbReference type="Proteomes" id="UP000764837"/>
    </source>
</evidence>
<gene>
    <name evidence="2" type="ORF">JOD64_002715</name>
</gene>